<dbReference type="EMBL" id="OV170223">
    <property type="protein sequence ID" value="CAH0723406.1"/>
    <property type="molecule type" value="Genomic_DNA"/>
</dbReference>
<dbReference type="PROSITE" id="PS52035">
    <property type="entry name" value="PEPTIDASE_M14"/>
    <property type="match status" value="1"/>
</dbReference>
<organism evidence="5 6">
    <name type="scientific">Brenthis ino</name>
    <name type="common">lesser marbled fritillary</name>
    <dbReference type="NCBI Taxonomy" id="405034"/>
    <lineage>
        <taxon>Eukaryota</taxon>
        <taxon>Metazoa</taxon>
        <taxon>Ecdysozoa</taxon>
        <taxon>Arthropoda</taxon>
        <taxon>Hexapoda</taxon>
        <taxon>Insecta</taxon>
        <taxon>Pterygota</taxon>
        <taxon>Neoptera</taxon>
        <taxon>Endopterygota</taxon>
        <taxon>Lepidoptera</taxon>
        <taxon>Glossata</taxon>
        <taxon>Ditrysia</taxon>
        <taxon>Papilionoidea</taxon>
        <taxon>Nymphalidae</taxon>
        <taxon>Heliconiinae</taxon>
        <taxon>Argynnini</taxon>
        <taxon>Brenthis</taxon>
    </lineage>
</organism>
<evidence type="ECO:0000256" key="2">
    <source>
        <dbReference type="ARBA" id="ARBA00005988"/>
    </source>
</evidence>
<evidence type="ECO:0000256" key="1">
    <source>
        <dbReference type="ARBA" id="ARBA00001947"/>
    </source>
</evidence>
<reference evidence="5" key="1">
    <citation type="submission" date="2021-12" db="EMBL/GenBank/DDBJ databases">
        <authorList>
            <person name="Martin H S."/>
        </authorList>
    </citation>
    <scope>NUCLEOTIDE SEQUENCE</scope>
</reference>
<dbReference type="SMART" id="SM00631">
    <property type="entry name" value="Zn_pept"/>
    <property type="match status" value="1"/>
</dbReference>
<gene>
    <name evidence="5" type="ORF">BINO364_LOCUS9238</name>
</gene>
<dbReference type="GO" id="GO:0005615">
    <property type="term" value="C:extracellular space"/>
    <property type="evidence" value="ECO:0007669"/>
    <property type="project" value="TreeGrafter"/>
</dbReference>
<dbReference type="PANTHER" id="PTHR11705">
    <property type="entry name" value="PROTEASE FAMILY M14 CARBOXYPEPTIDASE A,B"/>
    <property type="match status" value="1"/>
</dbReference>
<comment type="caution">
    <text evidence="3">Lacks conserved residue(s) required for the propagation of feature annotation.</text>
</comment>
<dbReference type="PANTHER" id="PTHR11705:SF140">
    <property type="entry name" value="FI02848P-RELATED"/>
    <property type="match status" value="1"/>
</dbReference>
<dbReference type="Proteomes" id="UP000838878">
    <property type="component" value="Chromosome 3"/>
</dbReference>
<name>A0A8J9YEM4_9NEOP</name>
<feature type="domain" description="Peptidase M14" evidence="4">
    <location>
        <begin position="1"/>
        <end position="311"/>
    </location>
</feature>
<evidence type="ECO:0000313" key="5">
    <source>
        <dbReference type="EMBL" id="CAH0723406.1"/>
    </source>
</evidence>
<evidence type="ECO:0000256" key="3">
    <source>
        <dbReference type="PROSITE-ProRule" id="PRU01379"/>
    </source>
</evidence>
<dbReference type="Pfam" id="PF00246">
    <property type="entry name" value="Peptidase_M14"/>
    <property type="match status" value="1"/>
</dbReference>
<proteinExistence type="inferred from homology"/>
<dbReference type="AlphaFoldDB" id="A0A8J9YEM4"/>
<dbReference type="GO" id="GO:0004181">
    <property type="term" value="F:metallocarboxypeptidase activity"/>
    <property type="evidence" value="ECO:0007669"/>
    <property type="project" value="InterPro"/>
</dbReference>
<keyword evidence="6" id="KW-1185">Reference proteome</keyword>
<protein>
    <recommendedName>
        <fullName evidence="4">Peptidase M14 domain-containing protein</fullName>
    </recommendedName>
</protein>
<accession>A0A8J9YEM4</accession>
<dbReference type="InterPro" id="IPR000834">
    <property type="entry name" value="Peptidase_M14"/>
</dbReference>
<dbReference type="Gene3D" id="3.40.630.10">
    <property type="entry name" value="Zn peptidases"/>
    <property type="match status" value="1"/>
</dbReference>
<comment type="similarity">
    <text evidence="2 3">Belongs to the peptidase M14 family.</text>
</comment>
<dbReference type="GO" id="GO:0008270">
    <property type="term" value="F:zinc ion binding"/>
    <property type="evidence" value="ECO:0007669"/>
    <property type="project" value="InterPro"/>
</dbReference>
<evidence type="ECO:0000259" key="4">
    <source>
        <dbReference type="PROSITE" id="PS52035"/>
    </source>
</evidence>
<dbReference type="OrthoDB" id="3626597at2759"/>
<dbReference type="GO" id="GO:0006508">
    <property type="term" value="P:proteolysis"/>
    <property type="evidence" value="ECO:0007669"/>
    <property type="project" value="InterPro"/>
</dbReference>
<comment type="cofactor">
    <cofactor evidence="1">
        <name>Zn(2+)</name>
        <dbReference type="ChEBI" id="CHEBI:29105"/>
    </cofactor>
</comment>
<dbReference type="SUPFAM" id="SSF53187">
    <property type="entry name" value="Zn-dependent exopeptidases"/>
    <property type="match status" value="1"/>
</dbReference>
<evidence type="ECO:0000313" key="6">
    <source>
        <dbReference type="Proteomes" id="UP000838878"/>
    </source>
</evidence>
<feature type="non-terminal residue" evidence="5">
    <location>
        <position position="332"/>
    </location>
</feature>
<sequence>MLNVVQHLALEDPDMVQVVYLTPRTAANKTIIALELHSDTYSKKPGILVIGTLNGMTWGGPNAIIELAEKLLYDTNYQTPFFNDYDWYLIPIANPDALEFSTNLRYYTSIDPTEWSRNLTARGLKTKPAVWHKNTDKKEGQDCFGTNINRNFAYHWQDDVRKTPDECSQYYPGLKPFSTAEAQAIRAYIHKLADVAHLAVHLHSSFVPKKEFILFPWRYTSHQPSNYRTLQEIGEYAARKARLPDGRLYEVHQGSSDERVAGTLSDYLSGVVGTELVFLVKPYHAIFPNYTDSHLLETYVRKSISVILSLVRGWRSNTKQNTLSFFGKDVEF</sequence>